<accession>A0A9R0RRR4</accession>
<dbReference type="Gramene" id="TRITD3Av1G207650.8">
    <property type="protein sequence ID" value="TRITD3Av1G207650.8"/>
    <property type="gene ID" value="TRITD3Av1G207650"/>
</dbReference>
<keyword evidence="3" id="KW-1185">Reference proteome</keyword>
<name>A0A9R0RRR4_TRITD</name>
<evidence type="ECO:0000259" key="1">
    <source>
        <dbReference type="Pfam" id="PF03016"/>
    </source>
</evidence>
<reference evidence="2 3" key="1">
    <citation type="submission" date="2017-09" db="EMBL/GenBank/DDBJ databases">
        <authorList>
            <consortium name="International Durum Wheat Genome Sequencing Consortium (IDWGSC)"/>
            <person name="Milanesi L."/>
        </authorList>
    </citation>
    <scope>NUCLEOTIDE SEQUENCE [LARGE SCALE GENOMIC DNA]</scope>
    <source>
        <strain evidence="3">cv. Svevo</strain>
    </source>
</reference>
<protein>
    <recommendedName>
        <fullName evidence="1">Exostosin GT47 domain-containing protein</fullName>
    </recommendedName>
</protein>
<dbReference type="InterPro" id="IPR040911">
    <property type="entry name" value="Exostosin_GT47"/>
</dbReference>
<organism evidence="2 3">
    <name type="scientific">Triticum turgidum subsp. durum</name>
    <name type="common">Durum wheat</name>
    <name type="synonym">Triticum durum</name>
    <dbReference type="NCBI Taxonomy" id="4567"/>
    <lineage>
        <taxon>Eukaryota</taxon>
        <taxon>Viridiplantae</taxon>
        <taxon>Streptophyta</taxon>
        <taxon>Embryophyta</taxon>
        <taxon>Tracheophyta</taxon>
        <taxon>Spermatophyta</taxon>
        <taxon>Magnoliopsida</taxon>
        <taxon>Liliopsida</taxon>
        <taxon>Poales</taxon>
        <taxon>Poaceae</taxon>
        <taxon>BOP clade</taxon>
        <taxon>Pooideae</taxon>
        <taxon>Triticodae</taxon>
        <taxon>Triticeae</taxon>
        <taxon>Triticinae</taxon>
        <taxon>Triticum</taxon>
    </lineage>
</organism>
<dbReference type="Proteomes" id="UP000324705">
    <property type="component" value="Chromosome 3A"/>
</dbReference>
<dbReference type="EMBL" id="LT934115">
    <property type="protein sequence ID" value="VAH65197.1"/>
    <property type="molecule type" value="Genomic_DNA"/>
</dbReference>
<dbReference type="AlphaFoldDB" id="A0A9R0RRR4"/>
<evidence type="ECO:0000313" key="2">
    <source>
        <dbReference type="EMBL" id="VAH65197.1"/>
    </source>
</evidence>
<proteinExistence type="predicted"/>
<sequence>MAGKQFPSLAHARRASSRCLLAVGALLVFSAVYFLLLSPSPPRPVASPLSNPSTTTSFVASLDRFLDSPHHPAASSAAPGDLDAAIRSEEEARLYGDPRGAWPAAPAPLRVYVYEMPRKFTYDLLRLFRDSYRDTANLTSNGSPVHRLIEQHSIDYWLWADLIAPESQRLLKNVIRVERQEEADIFYVPFFTTISYFLLEKQECKALYRVCEHFSRFNFLASICCRTYGQAKL</sequence>
<evidence type="ECO:0000313" key="3">
    <source>
        <dbReference type="Proteomes" id="UP000324705"/>
    </source>
</evidence>
<feature type="domain" description="Exostosin GT47" evidence="1">
    <location>
        <begin position="107"/>
        <end position="206"/>
    </location>
</feature>
<dbReference type="Pfam" id="PF03016">
    <property type="entry name" value="Exostosin_GT47"/>
    <property type="match status" value="1"/>
</dbReference>
<gene>
    <name evidence="2" type="ORF">TRITD_3Av1G207650</name>
</gene>